<feature type="domain" description="DUF547" evidence="2">
    <location>
        <begin position="129"/>
        <end position="242"/>
    </location>
</feature>
<gene>
    <name evidence="3" type="ORF">GCM10017044_27760</name>
</gene>
<accession>A0A919EAQ8</accession>
<feature type="chain" id="PRO_5037102990" description="DUF547 domain-containing protein" evidence="1">
    <location>
        <begin position="29"/>
        <end position="407"/>
    </location>
</feature>
<dbReference type="RefSeq" id="WP_191253965.1">
    <property type="nucleotide sequence ID" value="NZ_BNCI01000002.1"/>
</dbReference>
<feature type="signal peptide" evidence="1">
    <location>
        <begin position="1"/>
        <end position="28"/>
    </location>
</feature>
<dbReference type="Proteomes" id="UP000630923">
    <property type="component" value="Unassembled WGS sequence"/>
</dbReference>
<dbReference type="AlphaFoldDB" id="A0A919EAQ8"/>
<evidence type="ECO:0000256" key="1">
    <source>
        <dbReference type="SAM" id="SignalP"/>
    </source>
</evidence>
<evidence type="ECO:0000313" key="4">
    <source>
        <dbReference type="Proteomes" id="UP000630923"/>
    </source>
</evidence>
<name>A0A919EAQ8_9PROT</name>
<reference evidence="3" key="2">
    <citation type="submission" date="2020-09" db="EMBL/GenBank/DDBJ databases">
        <authorList>
            <person name="Sun Q."/>
            <person name="Kim S."/>
        </authorList>
    </citation>
    <scope>NUCLEOTIDE SEQUENCE</scope>
    <source>
        <strain evidence="3">KCTC 42590</strain>
    </source>
</reference>
<dbReference type="Pfam" id="PF04784">
    <property type="entry name" value="DUF547"/>
    <property type="match status" value="1"/>
</dbReference>
<proteinExistence type="predicted"/>
<protein>
    <recommendedName>
        <fullName evidence="2">DUF547 domain-containing protein</fullName>
    </recommendedName>
</protein>
<dbReference type="InterPro" id="IPR006869">
    <property type="entry name" value="DUF547"/>
</dbReference>
<comment type="caution">
    <text evidence="3">The sequence shown here is derived from an EMBL/GenBank/DDBJ whole genome shotgun (WGS) entry which is preliminary data.</text>
</comment>
<organism evidence="3 4">
    <name type="scientific">Kordiimonas sediminis</name>
    <dbReference type="NCBI Taxonomy" id="1735581"/>
    <lineage>
        <taxon>Bacteria</taxon>
        <taxon>Pseudomonadati</taxon>
        <taxon>Pseudomonadota</taxon>
        <taxon>Alphaproteobacteria</taxon>
        <taxon>Kordiimonadales</taxon>
        <taxon>Kordiimonadaceae</taxon>
        <taxon>Kordiimonas</taxon>
    </lineage>
</organism>
<keyword evidence="1" id="KW-0732">Signal</keyword>
<evidence type="ECO:0000313" key="3">
    <source>
        <dbReference type="EMBL" id="GHF30817.1"/>
    </source>
</evidence>
<keyword evidence="4" id="KW-1185">Reference proteome</keyword>
<evidence type="ECO:0000259" key="2">
    <source>
        <dbReference type="Pfam" id="PF04784"/>
    </source>
</evidence>
<reference evidence="3" key="1">
    <citation type="journal article" date="2014" name="Int. J. Syst. Evol. Microbiol.">
        <title>Complete genome sequence of Corynebacterium casei LMG S-19264T (=DSM 44701T), isolated from a smear-ripened cheese.</title>
        <authorList>
            <consortium name="US DOE Joint Genome Institute (JGI-PGF)"/>
            <person name="Walter F."/>
            <person name="Albersmeier A."/>
            <person name="Kalinowski J."/>
            <person name="Ruckert C."/>
        </authorList>
    </citation>
    <scope>NUCLEOTIDE SEQUENCE</scope>
    <source>
        <strain evidence="3">KCTC 42590</strain>
    </source>
</reference>
<sequence length="407" mass="46088">MFRKRTNHSLYALAIGGMLLGTPLSATAQENLVPEPFRGATADSNFTLSYDDVDMVLNQVVLETGRSSRETSGREYATTGTRILRSASGKYRLEGNRVDFFAFKNPENFEILQKVRRSLEAVPSELPLHHLSEKEQLAYWLNLYNITMIEQISKVFPESSLKKFYDGTDGNSEIWDEKVLNVAGVPLSLNDIHHKILIPKYENPLILYGLFQGIVGGPNIRGEAYTGRRVWHQLSENAKEFINSNRGTQRRDDRVFRVSTYYEANRELFPEFDEDMREHLLQYISPALERKVRSSSRMSPNIQSWYIADLQGGNRTQSSRTMGHAALLGAIEGGPSGTFSADGTGGAGHLASEWVGKFSDSSLMNLRFPVHVLEYVKKLRERNRHDRQGNVIMEEIDNSSDTTENNQ</sequence>
<dbReference type="EMBL" id="BNCI01000002">
    <property type="protein sequence ID" value="GHF30817.1"/>
    <property type="molecule type" value="Genomic_DNA"/>
</dbReference>